<dbReference type="SMART" id="SM00849">
    <property type="entry name" value="Lactamase_B"/>
    <property type="match status" value="1"/>
</dbReference>
<reference evidence="8 9" key="1">
    <citation type="submission" date="2024-09" db="EMBL/GenBank/DDBJ databases">
        <authorList>
            <person name="Zhang Z.-H."/>
        </authorList>
    </citation>
    <scope>NUCLEOTIDE SEQUENCE [LARGE SCALE GENOMIC DNA]</scope>
    <source>
        <strain evidence="8 9">HHTR114</strain>
    </source>
</reference>
<evidence type="ECO:0000256" key="5">
    <source>
        <dbReference type="ARBA" id="ARBA00022833"/>
    </source>
</evidence>
<keyword evidence="3" id="KW-0479">Metal-binding</keyword>
<gene>
    <name evidence="8" type="ORF">ACFMB1_12855</name>
</gene>
<dbReference type="InterPro" id="IPR036866">
    <property type="entry name" value="RibonucZ/Hydroxyglut_hydro"/>
</dbReference>
<dbReference type="SUPFAM" id="SSF56281">
    <property type="entry name" value="Metallo-hydrolase/oxidoreductase"/>
    <property type="match status" value="1"/>
</dbReference>
<keyword evidence="6" id="KW-0732">Signal</keyword>
<evidence type="ECO:0000256" key="2">
    <source>
        <dbReference type="ARBA" id="ARBA00007749"/>
    </source>
</evidence>
<accession>A0ABW1L154</accession>
<dbReference type="InterPro" id="IPR001279">
    <property type="entry name" value="Metallo-B-lactamas"/>
</dbReference>
<dbReference type="CDD" id="cd07729">
    <property type="entry name" value="AHL_lactonase_MBL-fold"/>
    <property type="match status" value="1"/>
</dbReference>
<feature type="chain" id="PRO_5046164374" evidence="6">
    <location>
        <begin position="21"/>
        <end position="290"/>
    </location>
</feature>
<organism evidence="8 9">
    <name type="scientific">Hyphococcus aureus</name>
    <dbReference type="NCBI Taxonomy" id="2666033"/>
    <lineage>
        <taxon>Bacteria</taxon>
        <taxon>Pseudomonadati</taxon>
        <taxon>Pseudomonadota</taxon>
        <taxon>Alphaproteobacteria</taxon>
        <taxon>Parvularculales</taxon>
        <taxon>Parvularculaceae</taxon>
        <taxon>Hyphococcus</taxon>
    </lineage>
</organism>
<dbReference type="Proteomes" id="UP001596116">
    <property type="component" value="Unassembled WGS sequence"/>
</dbReference>
<evidence type="ECO:0000256" key="6">
    <source>
        <dbReference type="SAM" id="SignalP"/>
    </source>
</evidence>
<name>A0ABW1L154_9PROT</name>
<dbReference type="PROSITE" id="PS51257">
    <property type="entry name" value="PROKAR_LIPOPROTEIN"/>
    <property type="match status" value="1"/>
</dbReference>
<comment type="similarity">
    <text evidence="2">Belongs to the metallo-beta-lactamase superfamily.</text>
</comment>
<evidence type="ECO:0000256" key="4">
    <source>
        <dbReference type="ARBA" id="ARBA00022801"/>
    </source>
</evidence>
<protein>
    <submittedName>
        <fullName evidence="8">N-acyl homoserine lactonase family protein</fullName>
    </submittedName>
</protein>
<dbReference type="InterPro" id="IPR051013">
    <property type="entry name" value="MBL_superfamily_lactonases"/>
</dbReference>
<evidence type="ECO:0000313" key="8">
    <source>
        <dbReference type="EMBL" id="MFC6036438.1"/>
    </source>
</evidence>
<keyword evidence="9" id="KW-1185">Reference proteome</keyword>
<dbReference type="Gene3D" id="3.60.15.10">
    <property type="entry name" value="Ribonuclease Z/Hydroxyacylglutathione hydrolase-like"/>
    <property type="match status" value="1"/>
</dbReference>
<evidence type="ECO:0000256" key="3">
    <source>
        <dbReference type="ARBA" id="ARBA00022723"/>
    </source>
</evidence>
<comment type="cofactor">
    <cofactor evidence="1">
        <name>Zn(2+)</name>
        <dbReference type="ChEBI" id="CHEBI:29105"/>
    </cofactor>
</comment>
<dbReference type="PANTHER" id="PTHR42978:SF2">
    <property type="entry name" value="102 KBASES UNSTABLE REGION: FROM 1 TO 119443"/>
    <property type="match status" value="1"/>
</dbReference>
<evidence type="ECO:0000259" key="7">
    <source>
        <dbReference type="SMART" id="SM00849"/>
    </source>
</evidence>
<feature type="signal peptide" evidence="6">
    <location>
        <begin position="1"/>
        <end position="20"/>
    </location>
</feature>
<feature type="domain" description="Metallo-beta-lactamase" evidence="7">
    <location>
        <begin position="69"/>
        <end position="274"/>
    </location>
</feature>
<keyword evidence="4" id="KW-0378">Hydrolase</keyword>
<sequence>MKKFLSLVTLGAALALGACGQEDKAAKAAPESAKKSIKLYTFDCGRIDMLDLSLFTQGDEYDGRTNASSVMCFLIRHPKGDLLWDAGLPTAIHDAGEEGVTSGPFGLTMPHTIEGQLAEIGLTVDDVDYFSPSHSHFDHIGDANRFAGAILLIDKDERAHMFRDEARTDEQSFPLYNALEEAETIEFDGDYDVFGDGSVTILAMPGHTPGHTSLLVQLENEGPVLLSGDMYHLQESRDNRYVPKFNTNVEDTLASMDRFEEIADETGARVIIQHVMADYEALPRLPGYLD</sequence>
<keyword evidence="5" id="KW-0862">Zinc</keyword>
<dbReference type="Pfam" id="PF00753">
    <property type="entry name" value="Lactamase_B"/>
    <property type="match status" value="1"/>
</dbReference>
<dbReference type="EMBL" id="JBHPON010000002">
    <property type="protein sequence ID" value="MFC6036438.1"/>
    <property type="molecule type" value="Genomic_DNA"/>
</dbReference>
<evidence type="ECO:0000256" key="1">
    <source>
        <dbReference type="ARBA" id="ARBA00001947"/>
    </source>
</evidence>
<dbReference type="PANTHER" id="PTHR42978">
    <property type="entry name" value="QUORUM-QUENCHING LACTONASE YTNP-RELATED-RELATED"/>
    <property type="match status" value="1"/>
</dbReference>
<evidence type="ECO:0000313" key="9">
    <source>
        <dbReference type="Proteomes" id="UP001596116"/>
    </source>
</evidence>
<proteinExistence type="inferred from homology"/>
<dbReference type="RefSeq" id="WP_379882328.1">
    <property type="nucleotide sequence ID" value="NZ_JBHPON010000002.1"/>
</dbReference>
<comment type="caution">
    <text evidence="8">The sequence shown here is derived from an EMBL/GenBank/DDBJ whole genome shotgun (WGS) entry which is preliminary data.</text>
</comment>